<evidence type="ECO:0000313" key="3">
    <source>
        <dbReference type="EMBL" id="GAQ92811.1"/>
    </source>
</evidence>
<gene>
    <name evidence="3" type="ORF">KFL_011490010</name>
</gene>
<organism evidence="3 4">
    <name type="scientific">Klebsormidium nitens</name>
    <name type="common">Green alga</name>
    <name type="synonym">Ulothrix nitens</name>
    <dbReference type="NCBI Taxonomy" id="105231"/>
    <lineage>
        <taxon>Eukaryota</taxon>
        <taxon>Viridiplantae</taxon>
        <taxon>Streptophyta</taxon>
        <taxon>Klebsormidiophyceae</taxon>
        <taxon>Klebsormidiales</taxon>
        <taxon>Klebsormidiaceae</taxon>
        <taxon>Klebsormidium</taxon>
    </lineage>
</organism>
<feature type="coiled-coil region" evidence="1">
    <location>
        <begin position="113"/>
        <end position="159"/>
    </location>
</feature>
<dbReference type="Proteomes" id="UP000054558">
    <property type="component" value="Unassembled WGS sequence"/>
</dbReference>
<evidence type="ECO:0000256" key="1">
    <source>
        <dbReference type="SAM" id="Coils"/>
    </source>
</evidence>
<keyword evidence="4" id="KW-1185">Reference proteome</keyword>
<feature type="region of interest" description="Disordered" evidence="2">
    <location>
        <begin position="1"/>
        <end position="28"/>
    </location>
</feature>
<evidence type="ECO:0000313" key="4">
    <source>
        <dbReference type="Proteomes" id="UP000054558"/>
    </source>
</evidence>
<proteinExistence type="predicted"/>
<dbReference type="AlphaFoldDB" id="A0A1Y1ITZ6"/>
<sequence>METARNNAVAESAHANPPPREATESPPLSVSAMKERLSQFFSFISSRLKQCAEDMGKIADEEMIHLSMRIGAPKGQFHFNNSPEIFAAAIKPLRTEHGEKLCQALQDTLHREIQLLRKTNQRYDAKLEAKKIQKQQRMLKEEEAAAQLLEITMETTIDELVERKLDTGPLWCKLVAGGLPGYGAENWPGRRTNSNLPCGPSARVPGAAKIALGSKSA</sequence>
<dbReference type="EMBL" id="DF238098">
    <property type="protein sequence ID" value="GAQ92811.1"/>
    <property type="molecule type" value="Genomic_DNA"/>
</dbReference>
<keyword evidence="1" id="KW-0175">Coiled coil</keyword>
<reference evidence="3 4" key="1">
    <citation type="journal article" date="2014" name="Nat. Commun.">
        <title>Klebsormidium flaccidum genome reveals primary factors for plant terrestrial adaptation.</title>
        <authorList>
            <person name="Hori K."/>
            <person name="Maruyama F."/>
            <person name="Fujisawa T."/>
            <person name="Togashi T."/>
            <person name="Yamamoto N."/>
            <person name="Seo M."/>
            <person name="Sato S."/>
            <person name="Yamada T."/>
            <person name="Mori H."/>
            <person name="Tajima N."/>
            <person name="Moriyama T."/>
            <person name="Ikeuchi M."/>
            <person name="Watanabe M."/>
            <person name="Wada H."/>
            <person name="Kobayashi K."/>
            <person name="Saito M."/>
            <person name="Masuda T."/>
            <person name="Sasaki-Sekimoto Y."/>
            <person name="Mashiguchi K."/>
            <person name="Awai K."/>
            <person name="Shimojima M."/>
            <person name="Masuda S."/>
            <person name="Iwai M."/>
            <person name="Nobusawa T."/>
            <person name="Narise T."/>
            <person name="Kondo S."/>
            <person name="Saito H."/>
            <person name="Sato R."/>
            <person name="Murakawa M."/>
            <person name="Ihara Y."/>
            <person name="Oshima-Yamada Y."/>
            <person name="Ohtaka K."/>
            <person name="Satoh M."/>
            <person name="Sonobe K."/>
            <person name="Ishii M."/>
            <person name="Ohtani R."/>
            <person name="Kanamori-Sato M."/>
            <person name="Honoki R."/>
            <person name="Miyazaki D."/>
            <person name="Mochizuki H."/>
            <person name="Umetsu J."/>
            <person name="Higashi K."/>
            <person name="Shibata D."/>
            <person name="Kamiya Y."/>
            <person name="Sato N."/>
            <person name="Nakamura Y."/>
            <person name="Tabata S."/>
            <person name="Ida S."/>
            <person name="Kurokawa K."/>
            <person name="Ohta H."/>
        </authorList>
    </citation>
    <scope>NUCLEOTIDE SEQUENCE [LARGE SCALE GENOMIC DNA]</scope>
    <source>
        <strain evidence="3 4">NIES-2285</strain>
    </source>
</reference>
<name>A0A1Y1ITZ6_KLENI</name>
<evidence type="ECO:0000256" key="2">
    <source>
        <dbReference type="SAM" id="MobiDB-lite"/>
    </source>
</evidence>
<protein>
    <submittedName>
        <fullName evidence="3">Uncharacterized protein</fullName>
    </submittedName>
</protein>
<accession>A0A1Y1ITZ6</accession>